<evidence type="ECO:0000256" key="1">
    <source>
        <dbReference type="SAM" id="Phobius"/>
    </source>
</evidence>
<dbReference type="VEuPathDB" id="TrichDB:TVAGG3_0271830"/>
<sequence length="317" mass="36187">MIPFFQDFGRAIDGYFLDGRDATEDDDIEDIYGDAKIYTMSDLLDAINGTLYKYINFTDSFPCSYPLTRSSNINLTIDLSDGDTKVFQITEENITEVHDIAEKYLDQFTAYTISMIITLHPRESGTIDSYHIGVKSSFDFIFGTGIIVWKNLHERSIRYSKKATSSMLSQYTITSSILIIVFSLICCILTVISLIQFYKKAKEKAIIERTSVLKYFWAKLDLWDPISFLLDAVSITCVSIFLQYGKDVNDGLPWPMFMLSLSSFCHSFVLFKFFRLVPSLFIIVRMLNLGIGPVLKFLVGCLPFFFGYIYVGVCLFG</sequence>
<feature type="transmembrane region" description="Helical" evidence="1">
    <location>
        <begin position="177"/>
        <end position="199"/>
    </location>
</feature>
<evidence type="ECO:0000313" key="2">
    <source>
        <dbReference type="EMBL" id="EAY19975.1"/>
    </source>
</evidence>
<evidence type="ECO:0000313" key="3">
    <source>
        <dbReference type="Proteomes" id="UP000001542"/>
    </source>
</evidence>
<dbReference type="Proteomes" id="UP000001542">
    <property type="component" value="Unassembled WGS sequence"/>
</dbReference>
<dbReference type="InterPro" id="IPR039031">
    <property type="entry name" value="Mucolipin"/>
</dbReference>
<feature type="transmembrane region" description="Helical" evidence="1">
    <location>
        <begin position="254"/>
        <end position="274"/>
    </location>
</feature>
<dbReference type="KEGG" id="tva:5465506"/>
<keyword evidence="1" id="KW-1133">Transmembrane helix</keyword>
<accession>A2DHY6</accession>
<protein>
    <submittedName>
        <fullName evidence="2">Uncharacterized protein</fullName>
    </submittedName>
</protein>
<dbReference type="GO" id="GO:0072345">
    <property type="term" value="F:NAADP-sensitive calcium-release channel activity"/>
    <property type="evidence" value="ECO:0000318"/>
    <property type="project" value="GO_Central"/>
</dbReference>
<dbReference type="InParanoid" id="A2DHY6"/>
<proteinExistence type="predicted"/>
<dbReference type="AlphaFoldDB" id="A2DHY6"/>
<feature type="transmembrane region" description="Helical" evidence="1">
    <location>
        <begin position="220"/>
        <end position="242"/>
    </location>
</feature>
<dbReference type="PANTHER" id="PTHR12127:SF7">
    <property type="entry name" value="SD02261P"/>
    <property type="match status" value="1"/>
</dbReference>
<dbReference type="EMBL" id="DS113202">
    <property type="protein sequence ID" value="EAY19975.1"/>
    <property type="molecule type" value="Genomic_DNA"/>
</dbReference>
<organism evidence="2 3">
    <name type="scientific">Trichomonas vaginalis (strain ATCC PRA-98 / G3)</name>
    <dbReference type="NCBI Taxonomy" id="412133"/>
    <lineage>
        <taxon>Eukaryota</taxon>
        <taxon>Metamonada</taxon>
        <taxon>Parabasalia</taxon>
        <taxon>Trichomonadida</taxon>
        <taxon>Trichomonadidae</taxon>
        <taxon>Trichomonas</taxon>
    </lineage>
</organism>
<dbReference type="PANTHER" id="PTHR12127">
    <property type="entry name" value="MUCOLIPIN"/>
    <property type="match status" value="1"/>
</dbReference>
<dbReference type="GO" id="GO:0016020">
    <property type="term" value="C:membrane"/>
    <property type="evidence" value="ECO:0000318"/>
    <property type="project" value="GO_Central"/>
</dbReference>
<reference evidence="2" key="2">
    <citation type="journal article" date="2007" name="Science">
        <title>Draft genome sequence of the sexually transmitted pathogen Trichomonas vaginalis.</title>
        <authorList>
            <person name="Carlton J.M."/>
            <person name="Hirt R.P."/>
            <person name="Silva J.C."/>
            <person name="Delcher A.L."/>
            <person name="Schatz M."/>
            <person name="Zhao Q."/>
            <person name="Wortman J.R."/>
            <person name="Bidwell S.L."/>
            <person name="Alsmark U.C.M."/>
            <person name="Besteiro S."/>
            <person name="Sicheritz-Ponten T."/>
            <person name="Noel C.J."/>
            <person name="Dacks J.B."/>
            <person name="Foster P.G."/>
            <person name="Simillion C."/>
            <person name="Van de Peer Y."/>
            <person name="Miranda-Saavedra D."/>
            <person name="Barton G.J."/>
            <person name="Westrop G.D."/>
            <person name="Mueller S."/>
            <person name="Dessi D."/>
            <person name="Fiori P.L."/>
            <person name="Ren Q."/>
            <person name="Paulsen I."/>
            <person name="Zhang H."/>
            <person name="Bastida-Corcuera F.D."/>
            <person name="Simoes-Barbosa A."/>
            <person name="Brown M.T."/>
            <person name="Hayes R.D."/>
            <person name="Mukherjee M."/>
            <person name="Okumura C.Y."/>
            <person name="Schneider R."/>
            <person name="Smith A.J."/>
            <person name="Vanacova S."/>
            <person name="Villalvazo M."/>
            <person name="Haas B.J."/>
            <person name="Pertea M."/>
            <person name="Feldblyum T.V."/>
            <person name="Utterback T.R."/>
            <person name="Shu C.L."/>
            <person name="Osoegawa K."/>
            <person name="de Jong P.J."/>
            <person name="Hrdy I."/>
            <person name="Horvathova L."/>
            <person name="Zubacova Z."/>
            <person name="Dolezal P."/>
            <person name="Malik S.B."/>
            <person name="Logsdon J.M. Jr."/>
            <person name="Henze K."/>
            <person name="Gupta A."/>
            <person name="Wang C.C."/>
            <person name="Dunne R.L."/>
            <person name="Upcroft J.A."/>
            <person name="Upcroft P."/>
            <person name="White O."/>
            <person name="Salzberg S.L."/>
            <person name="Tang P."/>
            <person name="Chiu C.-H."/>
            <person name="Lee Y.-S."/>
            <person name="Embley T.M."/>
            <person name="Coombs G.H."/>
            <person name="Mottram J.C."/>
            <person name="Tachezy J."/>
            <person name="Fraser-Liggett C.M."/>
            <person name="Johnson P.J."/>
        </authorList>
    </citation>
    <scope>NUCLEOTIDE SEQUENCE [LARGE SCALE GENOMIC DNA]</scope>
    <source>
        <strain evidence="2">G3</strain>
    </source>
</reference>
<keyword evidence="3" id="KW-1185">Reference proteome</keyword>
<gene>
    <name evidence="2" type="ORF">TVAG_402300</name>
</gene>
<keyword evidence="1" id="KW-0812">Transmembrane</keyword>
<dbReference type="VEuPathDB" id="TrichDB:TVAG_402300"/>
<feature type="transmembrane region" description="Helical" evidence="1">
    <location>
        <begin position="286"/>
        <end position="311"/>
    </location>
</feature>
<keyword evidence="1" id="KW-0472">Membrane</keyword>
<reference evidence="2" key="1">
    <citation type="submission" date="2006-10" db="EMBL/GenBank/DDBJ databases">
        <authorList>
            <person name="Amadeo P."/>
            <person name="Zhao Q."/>
            <person name="Wortman J."/>
            <person name="Fraser-Liggett C."/>
            <person name="Carlton J."/>
        </authorList>
    </citation>
    <scope>NUCLEOTIDE SEQUENCE</scope>
    <source>
        <strain evidence="2">G3</strain>
    </source>
</reference>
<name>A2DHY6_TRIV3</name>
<dbReference type="RefSeq" id="XP_001580961.1">
    <property type="nucleotide sequence ID" value="XM_001580911.1"/>
</dbReference>